<feature type="region of interest" description="Disordered" evidence="1">
    <location>
        <begin position="1"/>
        <end position="20"/>
    </location>
</feature>
<dbReference type="EMBL" id="CP001032">
    <property type="protein sequence ID" value="ACB73847.1"/>
    <property type="molecule type" value="Genomic_DNA"/>
</dbReference>
<reference evidence="4 5" key="1">
    <citation type="journal article" date="2011" name="J. Bacteriol.">
        <title>Genome sequence of the verrucomicrobium Opitutus terrae PB90-1, an abundant inhabitant of rice paddy soil ecosystems.</title>
        <authorList>
            <person name="van Passel M.W."/>
            <person name="Kant R."/>
            <person name="Palva A."/>
            <person name="Copeland A."/>
            <person name="Lucas S."/>
            <person name="Lapidus A."/>
            <person name="Glavina del Rio T."/>
            <person name="Pitluck S."/>
            <person name="Goltsman E."/>
            <person name="Clum A."/>
            <person name="Sun H."/>
            <person name="Schmutz J."/>
            <person name="Larimer F.W."/>
            <person name="Land M.L."/>
            <person name="Hauser L."/>
            <person name="Kyrpides N."/>
            <person name="Mikhailova N."/>
            <person name="Richardson P.P."/>
            <person name="Janssen P.H."/>
            <person name="de Vos W.M."/>
            <person name="Smidt H."/>
        </authorList>
    </citation>
    <scope>NUCLEOTIDE SEQUENCE [LARGE SCALE GENOMIC DNA]</scope>
    <source>
        <strain evidence="5">DSM 11246 / JCM 15787 / PB90-1</strain>
    </source>
</reference>
<dbReference type="PANTHER" id="PTHR21248">
    <property type="entry name" value="CARDIOLIPIN SYNTHASE"/>
    <property type="match status" value="1"/>
</dbReference>
<dbReference type="Proteomes" id="UP000007013">
    <property type="component" value="Chromosome"/>
</dbReference>
<dbReference type="CDD" id="cd09159">
    <property type="entry name" value="PLDc_ybhO_like_2"/>
    <property type="match status" value="1"/>
</dbReference>
<dbReference type="GO" id="GO:0032049">
    <property type="term" value="P:cardiolipin biosynthetic process"/>
    <property type="evidence" value="ECO:0007669"/>
    <property type="project" value="UniProtKB-ARBA"/>
</dbReference>
<keyword evidence="5" id="KW-1185">Reference proteome</keyword>
<keyword evidence="2" id="KW-1133">Transmembrane helix</keyword>
<dbReference type="InterPro" id="IPR001736">
    <property type="entry name" value="PLipase_D/transphosphatidylase"/>
</dbReference>
<dbReference type="HOGENOM" id="CLU_038053_0_1_0"/>
<gene>
    <name evidence="4" type="ordered locus">Oter_0557</name>
</gene>
<feature type="transmembrane region" description="Helical" evidence="2">
    <location>
        <begin position="477"/>
        <end position="495"/>
    </location>
</feature>
<sequence>MFPRVSTLDSVRPTPAGSRSSTWATLEDVRDMADHAFSRSAGAPLITGNAIRLLRDARENYPAWLEAIRSARRRVHFENYIIADDRTGNTFAEALIERATAGVSVRLIYDWLGAFGKSSRAFRARLAAGGVEVRCYNPPRLESPLGWVSRDHRKLLTVDGEVGFVSGLCVADLWLGDPLKDLEPWRDTGVEIRGPAVTELERAFGRVWAMLGAPLPAANGRTADENNRPGTAGSTAAIAPVGDVAMRIVASEPATSGTYRLDQLVVAFARQRVWLTDAYYLGAPTYVQALITSARDGVDVRMLFTRASDVPLLKVVSRIGYRPLLEAGVRIFEWNGSVLHAKTAVIDRRWSRVGSTNLNLASWMGNCELDAVVEDEGFAHQMEQMFEQDLANATEIVLEARRRIRANAAGTKRHARDHRHGSGRAAASAARIGNVLGAALMDRRVIEPVERRTLLGTGAVLLGLAVLFVVFPRVLAYPAGALLLWIALTLLYRGWRLRRPRSSSPPSDSRTTSQ</sequence>
<evidence type="ECO:0000256" key="2">
    <source>
        <dbReference type="SAM" id="Phobius"/>
    </source>
</evidence>
<dbReference type="Pfam" id="PF13091">
    <property type="entry name" value="PLDc_2"/>
    <property type="match status" value="2"/>
</dbReference>
<dbReference type="SUPFAM" id="SSF56024">
    <property type="entry name" value="Phospholipase D/nuclease"/>
    <property type="match status" value="2"/>
</dbReference>
<dbReference type="Gene3D" id="3.30.870.10">
    <property type="entry name" value="Endonuclease Chain A"/>
    <property type="match status" value="2"/>
</dbReference>
<dbReference type="GO" id="GO:0008808">
    <property type="term" value="F:cardiolipin synthase activity"/>
    <property type="evidence" value="ECO:0007669"/>
    <property type="project" value="TreeGrafter"/>
</dbReference>
<dbReference type="KEGG" id="ote:Oter_0557"/>
<evidence type="ECO:0000259" key="3">
    <source>
        <dbReference type="PROSITE" id="PS50035"/>
    </source>
</evidence>
<keyword evidence="2" id="KW-0812">Transmembrane</keyword>
<dbReference type="PROSITE" id="PS50035">
    <property type="entry name" value="PLD"/>
    <property type="match status" value="1"/>
</dbReference>
<proteinExistence type="predicted"/>
<dbReference type="GO" id="GO:0016020">
    <property type="term" value="C:membrane"/>
    <property type="evidence" value="ECO:0007669"/>
    <property type="project" value="TreeGrafter"/>
</dbReference>
<accession>B1ZSJ0</accession>
<evidence type="ECO:0000313" key="5">
    <source>
        <dbReference type="Proteomes" id="UP000007013"/>
    </source>
</evidence>
<protein>
    <submittedName>
        <fullName evidence="4">Cardiolipin synthetase</fullName>
    </submittedName>
</protein>
<feature type="domain" description="PLD phosphodiesterase" evidence="3">
    <location>
        <begin position="335"/>
        <end position="362"/>
    </location>
</feature>
<dbReference type="STRING" id="452637.Oter_0557"/>
<keyword evidence="2" id="KW-0472">Membrane</keyword>
<dbReference type="eggNOG" id="COG1502">
    <property type="taxonomic scope" value="Bacteria"/>
</dbReference>
<organism evidence="4 5">
    <name type="scientific">Opitutus terrae (strain DSM 11246 / JCM 15787 / PB90-1)</name>
    <dbReference type="NCBI Taxonomy" id="452637"/>
    <lineage>
        <taxon>Bacteria</taxon>
        <taxon>Pseudomonadati</taxon>
        <taxon>Verrucomicrobiota</taxon>
        <taxon>Opitutia</taxon>
        <taxon>Opitutales</taxon>
        <taxon>Opitutaceae</taxon>
        <taxon>Opitutus</taxon>
    </lineage>
</organism>
<evidence type="ECO:0000256" key="1">
    <source>
        <dbReference type="SAM" id="MobiDB-lite"/>
    </source>
</evidence>
<dbReference type="InterPro" id="IPR025202">
    <property type="entry name" value="PLD-like_dom"/>
</dbReference>
<dbReference type="PANTHER" id="PTHR21248:SF22">
    <property type="entry name" value="PHOSPHOLIPASE D"/>
    <property type="match status" value="1"/>
</dbReference>
<dbReference type="AlphaFoldDB" id="B1ZSJ0"/>
<name>B1ZSJ0_OPITP</name>
<dbReference type="OrthoDB" id="9762009at2"/>
<dbReference type="CDD" id="cd09110">
    <property type="entry name" value="PLDc_CLS_1"/>
    <property type="match status" value="1"/>
</dbReference>
<evidence type="ECO:0000313" key="4">
    <source>
        <dbReference type="EMBL" id="ACB73847.1"/>
    </source>
</evidence>